<dbReference type="KEGG" id="lbc:LACBIDRAFT_310267"/>
<dbReference type="PANTHER" id="PTHR33266:SF1">
    <property type="entry name" value="F-BOX DOMAIN-CONTAINING PROTEIN"/>
    <property type="match status" value="1"/>
</dbReference>
<dbReference type="RefSeq" id="XP_001887365.1">
    <property type="nucleotide sequence ID" value="XM_001887330.1"/>
</dbReference>
<accession>B0DTU8</accession>
<dbReference type="GeneID" id="6082949"/>
<protein>
    <submittedName>
        <fullName evidence="1">Predicted protein</fullName>
    </submittedName>
</protein>
<reference evidence="1 2" key="1">
    <citation type="journal article" date="2008" name="Nature">
        <title>The genome of Laccaria bicolor provides insights into mycorrhizal symbiosis.</title>
        <authorList>
            <person name="Martin F."/>
            <person name="Aerts A."/>
            <person name="Ahren D."/>
            <person name="Brun A."/>
            <person name="Danchin E.G.J."/>
            <person name="Duchaussoy F."/>
            <person name="Gibon J."/>
            <person name="Kohler A."/>
            <person name="Lindquist E."/>
            <person name="Pereda V."/>
            <person name="Salamov A."/>
            <person name="Shapiro H.J."/>
            <person name="Wuyts J."/>
            <person name="Blaudez D."/>
            <person name="Buee M."/>
            <person name="Brokstein P."/>
            <person name="Canbaeck B."/>
            <person name="Cohen D."/>
            <person name="Courty P.E."/>
            <person name="Coutinho P.M."/>
            <person name="Delaruelle C."/>
            <person name="Detter J.C."/>
            <person name="Deveau A."/>
            <person name="DiFazio S."/>
            <person name="Duplessis S."/>
            <person name="Fraissinet-Tachet L."/>
            <person name="Lucic E."/>
            <person name="Frey-Klett P."/>
            <person name="Fourrey C."/>
            <person name="Feussner I."/>
            <person name="Gay G."/>
            <person name="Grimwood J."/>
            <person name="Hoegger P.J."/>
            <person name="Jain P."/>
            <person name="Kilaru S."/>
            <person name="Labbe J."/>
            <person name="Lin Y.C."/>
            <person name="Legue V."/>
            <person name="Le Tacon F."/>
            <person name="Marmeisse R."/>
            <person name="Melayah D."/>
            <person name="Montanini B."/>
            <person name="Muratet M."/>
            <person name="Nehls U."/>
            <person name="Niculita-Hirzel H."/>
            <person name="Oudot-Le Secq M.P."/>
            <person name="Peter M."/>
            <person name="Quesneville H."/>
            <person name="Rajashekar B."/>
            <person name="Reich M."/>
            <person name="Rouhier N."/>
            <person name="Schmutz J."/>
            <person name="Yin T."/>
            <person name="Chalot M."/>
            <person name="Henrissat B."/>
            <person name="Kuees U."/>
            <person name="Lucas S."/>
            <person name="Van de Peer Y."/>
            <person name="Podila G.K."/>
            <person name="Polle A."/>
            <person name="Pukkila P.J."/>
            <person name="Richardson P.M."/>
            <person name="Rouze P."/>
            <person name="Sanders I.R."/>
            <person name="Stajich J.E."/>
            <person name="Tunlid A."/>
            <person name="Tuskan G."/>
            <person name="Grigoriev I.V."/>
        </authorList>
    </citation>
    <scope>NUCLEOTIDE SEQUENCE [LARGE SCALE GENOMIC DNA]</scope>
    <source>
        <strain evidence="2">S238N-H82 / ATCC MYA-4686</strain>
    </source>
</reference>
<keyword evidence="2" id="KW-1185">Reference proteome</keyword>
<dbReference type="Proteomes" id="UP000001194">
    <property type="component" value="Unassembled WGS sequence"/>
</dbReference>
<dbReference type="OrthoDB" id="107110at2759"/>
<proteinExistence type="predicted"/>
<dbReference type="EMBL" id="DS547134">
    <property type="protein sequence ID" value="EDR01974.1"/>
    <property type="molecule type" value="Genomic_DNA"/>
</dbReference>
<name>B0DTU8_LACBS</name>
<dbReference type="InParanoid" id="B0DTU8"/>
<dbReference type="PANTHER" id="PTHR33266">
    <property type="entry name" value="CHROMOSOME 15, WHOLE GENOME SHOTGUN SEQUENCE"/>
    <property type="match status" value="1"/>
</dbReference>
<evidence type="ECO:0000313" key="1">
    <source>
        <dbReference type="EMBL" id="EDR01974.1"/>
    </source>
</evidence>
<dbReference type="STRING" id="486041.B0DTU8"/>
<dbReference type="HOGENOM" id="CLU_018403_0_0_1"/>
<sequence length="976" mass="110328">MDDPVKRSMADPRMIARFQRFPEGGAERKLLEDWLSGSSKAAQAWVIYVDTAKYYLQIKDARKHSLTTHDMDDIKDFLGIQDDIRKTFSSRGVEPEVLKTLFGDPIDYDVRPCSDDSLIYLLRQSHIDILIGMCHLCTQSILLNSLDRSDVTDAADVVYDGYDSISPSQSLKNKEAGVRLVHCFQKKYAGPGVRWLEMALPQYMKMYNHNVHYGKTVVVLQSSGTGKSKTMAELACSNPREHWGISVCFRGLGSLNMSDVDGYPLGDVSVFGCLDRLPKDVMMKLKCVKVSICVQSSVGGTDTQQSEEIAASFMAALFGVVHDTIMDAKCSSVKYEEAFDKSWGISNVTHQLNTPRIKNFEKVQTNAIALLKAHAEEILDARSYLSAPTVFIEPDLEVPAGTASWVTKLFQILVITFAETLDRDRRELGLSCFTLTFDECNQMNFDYKPRLNSNPPDNRITLPAMQRVIKACEEFNFWFFMPDSVNGLSDVYPDTAYKKTTSSWRLQGSLKPLPPWLYMPFDTMVPSPENLPNTPLEALRLDRLRVYGRPLWSTFGDNEIMYAASRRLLCAEPQHFPSPDSDKCNLQVLAVHSIRFVLDLTAEGAANRMAIDSVRSHLRVLTDYNASTRMLKSEVLSEPILSIAAGDILLKSKEIYKETMKILFDQLLLYKKVISLGENGETCGRIILIVNRDATVHAAGGQICVVDVVKHKIVEQPYNDGDHLSYAVRPFLLASYLRQLVDPNKLAQIDGAYNSGLEWASKVHMNFTHFVQLEDFIESNLSYEFALLCWRRGLALQCIHNQPVIDKLLVGYRGDLSRPFDPKMFVFVALHTKNRVSAAKLDLINTITCPFLEDGVERWKPEYMVILMDLDTSICFKDADRQVQVTKCKAVKGQAWSAFDESAEHSAVRINIRGLQPYLSLEQWAPKMLQLESGRGLTDFSSFDQQYEFTRKATKDALTLSYDETLDRHKKLFEGV</sequence>
<gene>
    <name evidence="1" type="ORF">LACBIDRAFT_310267</name>
</gene>
<organism evidence="2">
    <name type="scientific">Laccaria bicolor (strain S238N-H82 / ATCC MYA-4686)</name>
    <name type="common">Bicoloured deceiver</name>
    <name type="synonym">Laccaria laccata var. bicolor</name>
    <dbReference type="NCBI Taxonomy" id="486041"/>
    <lineage>
        <taxon>Eukaryota</taxon>
        <taxon>Fungi</taxon>
        <taxon>Dikarya</taxon>
        <taxon>Basidiomycota</taxon>
        <taxon>Agaricomycotina</taxon>
        <taxon>Agaricomycetes</taxon>
        <taxon>Agaricomycetidae</taxon>
        <taxon>Agaricales</taxon>
        <taxon>Agaricineae</taxon>
        <taxon>Hydnangiaceae</taxon>
        <taxon>Laccaria</taxon>
    </lineage>
</organism>
<dbReference type="AlphaFoldDB" id="B0DTU8"/>
<evidence type="ECO:0000313" key="2">
    <source>
        <dbReference type="Proteomes" id="UP000001194"/>
    </source>
</evidence>